<keyword evidence="2" id="KW-1185">Reference proteome</keyword>
<name>A0A9Q1JWE5_9CARY</name>
<dbReference type="Proteomes" id="UP001153076">
    <property type="component" value="Unassembled WGS sequence"/>
</dbReference>
<reference evidence="1" key="1">
    <citation type="submission" date="2022-04" db="EMBL/GenBank/DDBJ databases">
        <title>Carnegiea gigantea Genome sequencing and assembly v2.</title>
        <authorList>
            <person name="Copetti D."/>
            <person name="Sanderson M.J."/>
            <person name="Burquez A."/>
            <person name="Wojciechowski M.F."/>
        </authorList>
    </citation>
    <scope>NUCLEOTIDE SEQUENCE</scope>
    <source>
        <strain evidence="1">SGP5-SGP5p</strain>
        <tissue evidence="1">Aerial part</tissue>
    </source>
</reference>
<evidence type="ECO:0000313" key="1">
    <source>
        <dbReference type="EMBL" id="KAJ8432319.1"/>
    </source>
</evidence>
<evidence type="ECO:0000313" key="2">
    <source>
        <dbReference type="Proteomes" id="UP001153076"/>
    </source>
</evidence>
<accession>A0A9Q1JWE5</accession>
<gene>
    <name evidence="1" type="ORF">Cgig2_027439</name>
</gene>
<protein>
    <submittedName>
        <fullName evidence="1">Uncharacterized protein</fullName>
    </submittedName>
</protein>
<sequence>MKAWLEGKRDDSYARLPEHIEQLKKRTQIGLVLALKDIFLKSRRICCVHYNRNLTNDHPTCNACNKQTFKQAMEAIKKESKKANEWLYDKQEQLWARYKFGANTKCPDNTTNFVEFFNEKIEKFRPQSKRRRHITDKRKRFTKSSTLRCSICKQCGRISRSHR</sequence>
<dbReference type="EMBL" id="JAKOGI010000616">
    <property type="protein sequence ID" value="KAJ8432319.1"/>
    <property type="molecule type" value="Genomic_DNA"/>
</dbReference>
<dbReference type="OrthoDB" id="687700at2759"/>
<dbReference type="AlphaFoldDB" id="A0A9Q1JWE5"/>
<comment type="caution">
    <text evidence="1">The sequence shown here is derived from an EMBL/GenBank/DDBJ whole genome shotgun (WGS) entry which is preliminary data.</text>
</comment>
<proteinExistence type="predicted"/>
<organism evidence="1 2">
    <name type="scientific">Carnegiea gigantea</name>
    <dbReference type="NCBI Taxonomy" id="171969"/>
    <lineage>
        <taxon>Eukaryota</taxon>
        <taxon>Viridiplantae</taxon>
        <taxon>Streptophyta</taxon>
        <taxon>Embryophyta</taxon>
        <taxon>Tracheophyta</taxon>
        <taxon>Spermatophyta</taxon>
        <taxon>Magnoliopsida</taxon>
        <taxon>eudicotyledons</taxon>
        <taxon>Gunneridae</taxon>
        <taxon>Pentapetalae</taxon>
        <taxon>Caryophyllales</taxon>
        <taxon>Cactineae</taxon>
        <taxon>Cactaceae</taxon>
        <taxon>Cactoideae</taxon>
        <taxon>Echinocereeae</taxon>
        <taxon>Carnegiea</taxon>
    </lineage>
</organism>